<dbReference type="RefSeq" id="WP_253886469.1">
    <property type="nucleotide sequence ID" value="NZ_BAAAVB010000012.1"/>
</dbReference>
<dbReference type="Proteomes" id="UP001205185">
    <property type="component" value="Unassembled WGS sequence"/>
</dbReference>
<feature type="transmembrane region" description="Helical" evidence="1">
    <location>
        <begin position="7"/>
        <end position="28"/>
    </location>
</feature>
<keyword evidence="3" id="KW-1185">Reference proteome</keyword>
<keyword evidence="1" id="KW-1133">Transmembrane helix</keyword>
<comment type="caution">
    <text evidence="2">The sequence shown here is derived from an EMBL/GenBank/DDBJ whole genome shotgun (WGS) entry which is preliminary data.</text>
</comment>
<gene>
    <name evidence="2" type="ORF">LV75_001954</name>
</gene>
<sequence length="55" mass="5960">MRRFAWPLYGVAVVVVVVGWWVSAAAAGDRWRDVGFLIAVAAVMAAVGSNRDGRR</sequence>
<proteinExistence type="predicted"/>
<dbReference type="EMBL" id="JAMTCO010000005">
    <property type="protein sequence ID" value="MCP2269465.1"/>
    <property type="molecule type" value="Genomic_DNA"/>
</dbReference>
<reference evidence="2 3" key="1">
    <citation type="submission" date="2022-06" db="EMBL/GenBank/DDBJ databases">
        <title>Genomic Encyclopedia of Archaeal and Bacterial Type Strains, Phase II (KMG-II): from individual species to whole genera.</title>
        <authorList>
            <person name="Goeker M."/>
        </authorList>
    </citation>
    <scope>NUCLEOTIDE SEQUENCE [LARGE SCALE GENOMIC DNA]</scope>
    <source>
        <strain evidence="2 3">DSM 44255</strain>
    </source>
</reference>
<keyword evidence="1" id="KW-0812">Transmembrane</keyword>
<evidence type="ECO:0000313" key="2">
    <source>
        <dbReference type="EMBL" id="MCP2269465.1"/>
    </source>
</evidence>
<accession>A0ABT1I9Z5</accession>
<organism evidence="2 3">
    <name type="scientific">Actinokineospora diospyrosa</name>
    <dbReference type="NCBI Taxonomy" id="103728"/>
    <lineage>
        <taxon>Bacteria</taxon>
        <taxon>Bacillati</taxon>
        <taxon>Actinomycetota</taxon>
        <taxon>Actinomycetes</taxon>
        <taxon>Pseudonocardiales</taxon>
        <taxon>Pseudonocardiaceae</taxon>
        <taxon>Actinokineospora</taxon>
    </lineage>
</organism>
<evidence type="ECO:0008006" key="4">
    <source>
        <dbReference type="Google" id="ProtNLM"/>
    </source>
</evidence>
<protein>
    <recommendedName>
        <fullName evidence="4">MYXO-CTERM domain-containing protein</fullName>
    </recommendedName>
</protein>
<name>A0ABT1I9Z5_9PSEU</name>
<evidence type="ECO:0000256" key="1">
    <source>
        <dbReference type="SAM" id="Phobius"/>
    </source>
</evidence>
<keyword evidence="1" id="KW-0472">Membrane</keyword>
<evidence type="ECO:0000313" key="3">
    <source>
        <dbReference type="Proteomes" id="UP001205185"/>
    </source>
</evidence>
<feature type="transmembrane region" description="Helical" evidence="1">
    <location>
        <begin position="34"/>
        <end position="50"/>
    </location>
</feature>